<keyword evidence="2 5" id="KW-0238">DNA-binding</keyword>
<dbReference type="Gene3D" id="3.40.50.2300">
    <property type="match status" value="2"/>
</dbReference>
<dbReference type="CDD" id="cd01542">
    <property type="entry name" value="PBP1_TreR-like"/>
    <property type="match status" value="1"/>
</dbReference>
<reference evidence="5" key="2">
    <citation type="journal article" date="2021" name="PeerJ">
        <title>Extensive microbial diversity within the chicken gut microbiome revealed by metagenomics and culture.</title>
        <authorList>
            <person name="Gilroy R."/>
            <person name="Ravi A."/>
            <person name="Getino M."/>
            <person name="Pursley I."/>
            <person name="Horton D.L."/>
            <person name="Alikhan N.F."/>
            <person name="Baker D."/>
            <person name="Gharbi K."/>
            <person name="Hall N."/>
            <person name="Watson M."/>
            <person name="Adriaenssens E.M."/>
            <person name="Foster-Nyarko E."/>
            <person name="Jarju S."/>
            <person name="Secka A."/>
            <person name="Antonio M."/>
            <person name="Oren A."/>
            <person name="Chaudhuri R.R."/>
            <person name="La Ragione R."/>
            <person name="Hildebrand F."/>
            <person name="Pallen M.J."/>
        </authorList>
    </citation>
    <scope>NUCLEOTIDE SEQUENCE</scope>
    <source>
        <strain evidence="5">CHK184-25365</strain>
    </source>
</reference>
<dbReference type="InterPro" id="IPR028082">
    <property type="entry name" value="Peripla_BP_I"/>
</dbReference>
<dbReference type="GO" id="GO:0000976">
    <property type="term" value="F:transcription cis-regulatory region binding"/>
    <property type="evidence" value="ECO:0007669"/>
    <property type="project" value="TreeGrafter"/>
</dbReference>
<keyword evidence="3" id="KW-0804">Transcription</keyword>
<dbReference type="PANTHER" id="PTHR30146">
    <property type="entry name" value="LACI-RELATED TRANSCRIPTIONAL REPRESSOR"/>
    <property type="match status" value="1"/>
</dbReference>
<dbReference type="SMART" id="SM00354">
    <property type="entry name" value="HTH_LACI"/>
    <property type="match status" value="1"/>
</dbReference>
<dbReference type="Gene3D" id="1.10.260.40">
    <property type="entry name" value="lambda repressor-like DNA-binding domains"/>
    <property type="match status" value="1"/>
</dbReference>
<comment type="caution">
    <text evidence="5">The sequence shown here is derived from an EMBL/GenBank/DDBJ whole genome shotgun (WGS) entry which is preliminary data.</text>
</comment>
<dbReference type="Pfam" id="PF00356">
    <property type="entry name" value="LacI"/>
    <property type="match status" value="1"/>
</dbReference>
<sequence length="334" mass="36834">MNITEFAAYAGVSKAAVSRYFNGGYLSAEKRQAIQKAVEETGYHPSESARSIRTHRTGLIGVILPKLSSESCARVTEGISQITAQEGYQLLLGVTANDPAKEVEYLTLFKQRQVDGIILLATIFTQAHRLAFDSLHLPLVIVGQQYPRYSCVCHDDLGAAYALTKLMLSQGARRPGYLGVTTQDEAAGKERYQGFLKALSEFHLRPDPRLMCTAQFTIDDGYTQAQKLLEGARRPDCLFCATDNIAIGAMQRCRELGISIPDQMMICGVGDTKIGQVAAFALTTARLHYKTAGMDAARLLLTQIANRETPSKILRLDYEILTRESTNRKPSETM</sequence>
<gene>
    <name evidence="5" type="ORF">IAB36_00525</name>
</gene>
<dbReference type="PANTHER" id="PTHR30146:SF154">
    <property type="entry name" value="TRANSCRIPTION REGULATOR, MEMBER OF GALR FAMILY"/>
    <property type="match status" value="1"/>
</dbReference>
<reference evidence="5" key="1">
    <citation type="submission" date="2020-10" db="EMBL/GenBank/DDBJ databases">
        <authorList>
            <person name="Gilroy R."/>
        </authorList>
    </citation>
    <scope>NUCLEOTIDE SEQUENCE</scope>
    <source>
        <strain evidence="5">CHK184-25365</strain>
    </source>
</reference>
<proteinExistence type="predicted"/>
<evidence type="ECO:0000256" key="1">
    <source>
        <dbReference type="ARBA" id="ARBA00023015"/>
    </source>
</evidence>
<dbReference type="SUPFAM" id="SSF47413">
    <property type="entry name" value="lambda repressor-like DNA-binding domains"/>
    <property type="match status" value="1"/>
</dbReference>
<dbReference type="Pfam" id="PF13377">
    <property type="entry name" value="Peripla_BP_3"/>
    <property type="match status" value="1"/>
</dbReference>
<name>A0A9D1AHH9_9FIRM</name>
<dbReference type="Proteomes" id="UP000886749">
    <property type="component" value="Unassembled WGS sequence"/>
</dbReference>
<dbReference type="AlphaFoldDB" id="A0A9D1AHH9"/>
<evidence type="ECO:0000313" key="5">
    <source>
        <dbReference type="EMBL" id="HIR40302.1"/>
    </source>
</evidence>
<dbReference type="CDD" id="cd01392">
    <property type="entry name" value="HTH_LacI"/>
    <property type="match status" value="1"/>
</dbReference>
<dbReference type="EMBL" id="DVGY01000013">
    <property type="protein sequence ID" value="HIR40302.1"/>
    <property type="molecule type" value="Genomic_DNA"/>
</dbReference>
<dbReference type="GO" id="GO:0003700">
    <property type="term" value="F:DNA-binding transcription factor activity"/>
    <property type="evidence" value="ECO:0007669"/>
    <property type="project" value="TreeGrafter"/>
</dbReference>
<evidence type="ECO:0000259" key="4">
    <source>
        <dbReference type="PROSITE" id="PS50932"/>
    </source>
</evidence>
<evidence type="ECO:0000256" key="3">
    <source>
        <dbReference type="ARBA" id="ARBA00023163"/>
    </source>
</evidence>
<dbReference type="InterPro" id="IPR000843">
    <property type="entry name" value="HTH_LacI"/>
</dbReference>
<protein>
    <submittedName>
        <fullName evidence="5">LacI family DNA-binding transcriptional regulator</fullName>
    </submittedName>
</protein>
<accession>A0A9D1AHH9</accession>
<dbReference type="InterPro" id="IPR046335">
    <property type="entry name" value="LacI/GalR-like_sensor"/>
</dbReference>
<keyword evidence="1" id="KW-0805">Transcription regulation</keyword>
<dbReference type="SUPFAM" id="SSF53822">
    <property type="entry name" value="Periplasmic binding protein-like I"/>
    <property type="match status" value="1"/>
</dbReference>
<evidence type="ECO:0000313" key="6">
    <source>
        <dbReference type="Proteomes" id="UP000886749"/>
    </source>
</evidence>
<evidence type="ECO:0000256" key="2">
    <source>
        <dbReference type="ARBA" id="ARBA00023125"/>
    </source>
</evidence>
<organism evidence="5 6">
    <name type="scientific">Candidatus Egerieicola pullicola</name>
    <dbReference type="NCBI Taxonomy" id="2840775"/>
    <lineage>
        <taxon>Bacteria</taxon>
        <taxon>Bacillati</taxon>
        <taxon>Bacillota</taxon>
        <taxon>Clostridia</taxon>
        <taxon>Eubacteriales</taxon>
        <taxon>Oscillospiraceae</taxon>
        <taxon>Oscillospiraceae incertae sedis</taxon>
        <taxon>Candidatus Egerieicola</taxon>
    </lineage>
</organism>
<feature type="domain" description="HTH lacI-type" evidence="4">
    <location>
        <begin position="1"/>
        <end position="54"/>
    </location>
</feature>
<dbReference type="InterPro" id="IPR010982">
    <property type="entry name" value="Lambda_DNA-bd_dom_sf"/>
</dbReference>
<dbReference type="PROSITE" id="PS50932">
    <property type="entry name" value="HTH_LACI_2"/>
    <property type="match status" value="1"/>
</dbReference>